<dbReference type="Proteomes" id="UP000318704">
    <property type="component" value="Chromosome"/>
</dbReference>
<dbReference type="RefSeq" id="WP_144985034.1">
    <property type="nucleotide sequence ID" value="NZ_CP037920.1"/>
</dbReference>
<keyword evidence="1" id="KW-0808">Transferase</keyword>
<dbReference type="Gene3D" id="3.40.50.150">
    <property type="entry name" value="Vaccinia Virus protein VP39"/>
    <property type="match status" value="1"/>
</dbReference>
<protein>
    <submittedName>
        <fullName evidence="1">16S rRNA m(4)C1402 methyltransferase</fullName>
    </submittedName>
</protein>
<evidence type="ECO:0000313" key="1">
    <source>
        <dbReference type="EMBL" id="QDT96622.1"/>
    </source>
</evidence>
<name>A0A517VUD8_9PLAN</name>
<dbReference type="EMBL" id="CP037920">
    <property type="protein sequence ID" value="QDT96622.1"/>
    <property type="molecule type" value="Genomic_DNA"/>
</dbReference>
<gene>
    <name evidence="1" type="ORF">V144x_20800</name>
</gene>
<dbReference type="GO" id="GO:0032259">
    <property type="term" value="P:methylation"/>
    <property type="evidence" value="ECO:0007669"/>
    <property type="project" value="UniProtKB-KW"/>
</dbReference>
<dbReference type="GO" id="GO:0008168">
    <property type="term" value="F:methyltransferase activity"/>
    <property type="evidence" value="ECO:0007669"/>
    <property type="project" value="UniProtKB-KW"/>
</dbReference>
<dbReference type="SUPFAM" id="SSF53335">
    <property type="entry name" value="S-adenosyl-L-methionine-dependent methyltransferases"/>
    <property type="match status" value="1"/>
</dbReference>
<sequence>MTLLTTQAQDLISTILQSGETAIDATAGNGHDSHFLCKTVGSTGSVYAFDIQQAALDHTADRLQQSDFSNFKLVHSDHSRLNELIPAECHQRIGAIMFNLGYLPGGDHTMITQEQSTIAGIEAALCLLRSGGILTVLAYPGHPGGATETEAVSVLLSQLETTQYIVKVLFAQSESTEAPRLFIVKKISL</sequence>
<evidence type="ECO:0000313" key="2">
    <source>
        <dbReference type="Proteomes" id="UP000318704"/>
    </source>
</evidence>
<dbReference type="InterPro" id="IPR029063">
    <property type="entry name" value="SAM-dependent_MTases_sf"/>
</dbReference>
<dbReference type="KEGG" id="gaw:V144x_20800"/>
<dbReference type="PANTHER" id="PTHR35276">
    <property type="entry name" value="S-ADENOSYL-L-METHIONINE-DEPENDENT METHYLTRANSFERASES SUPERFAMILY PROTEIN"/>
    <property type="match status" value="1"/>
</dbReference>
<dbReference type="PANTHER" id="PTHR35276:SF1">
    <property type="entry name" value="TRNA (MNM(5)S(2)U34)-METHYLTRANSFERASE, CHLOROPLASTIC"/>
    <property type="match status" value="1"/>
</dbReference>
<keyword evidence="1" id="KW-0489">Methyltransferase</keyword>
<organism evidence="1 2">
    <name type="scientific">Gimesia aquarii</name>
    <dbReference type="NCBI Taxonomy" id="2527964"/>
    <lineage>
        <taxon>Bacteria</taxon>
        <taxon>Pseudomonadati</taxon>
        <taxon>Planctomycetota</taxon>
        <taxon>Planctomycetia</taxon>
        <taxon>Planctomycetales</taxon>
        <taxon>Planctomycetaceae</taxon>
        <taxon>Gimesia</taxon>
    </lineage>
</organism>
<accession>A0A517VUD8</accession>
<proteinExistence type="predicted"/>
<dbReference type="Pfam" id="PF06962">
    <property type="entry name" value="rRNA_methylase"/>
    <property type="match status" value="1"/>
</dbReference>
<reference evidence="1 2" key="1">
    <citation type="submission" date="2019-03" db="EMBL/GenBank/DDBJ databases">
        <title>Deep-cultivation of Planctomycetes and their phenomic and genomic characterization uncovers novel biology.</title>
        <authorList>
            <person name="Wiegand S."/>
            <person name="Jogler M."/>
            <person name="Boedeker C."/>
            <person name="Pinto D."/>
            <person name="Vollmers J."/>
            <person name="Rivas-Marin E."/>
            <person name="Kohn T."/>
            <person name="Peeters S.H."/>
            <person name="Heuer A."/>
            <person name="Rast P."/>
            <person name="Oberbeckmann S."/>
            <person name="Bunk B."/>
            <person name="Jeske O."/>
            <person name="Meyerdierks A."/>
            <person name="Storesund J.E."/>
            <person name="Kallscheuer N."/>
            <person name="Luecker S."/>
            <person name="Lage O.M."/>
            <person name="Pohl T."/>
            <person name="Merkel B.J."/>
            <person name="Hornburger P."/>
            <person name="Mueller R.-W."/>
            <person name="Bruemmer F."/>
            <person name="Labrenz M."/>
            <person name="Spormann A.M."/>
            <person name="Op den Camp H."/>
            <person name="Overmann J."/>
            <person name="Amann R."/>
            <person name="Jetten M.S.M."/>
            <person name="Mascher T."/>
            <person name="Medema M.H."/>
            <person name="Devos D.P."/>
            <person name="Kaster A.-K."/>
            <person name="Ovreas L."/>
            <person name="Rohde M."/>
            <person name="Galperin M.Y."/>
            <person name="Jogler C."/>
        </authorList>
    </citation>
    <scope>NUCLEOTIDE SEQUENCE [LARGE SCALE GENOMIC DNA]</scope>
    <source>
        <strain evidence="1 2">V144</strain>
    </source>
</reference>
<dbReference type="AlphaFoldDB" id="A0A517VUD8"/>
<dbReference type="InterPro" id="IPR010719">
    <property type="entry name" value="MnmM_MeTrfase"/>
</dbReference>